<keyword evidence="2" id="KW-0378">Hydrolase</keyword>
<dbReference type="InterPro" id="IPR050266">
    <property type="entry name" value="AB_hydrolase_sf"/>
</dbReference>
<dbReference type="Proteomes" id="UP001500064">
    <property type="component" value="Unassembled WGS sequence"/>
</dbReference>
<protein>
    <submittedName>
        <fullName evidence="2">Alpha/beta hydrolase</fullName>
    </submittedName>
</protein>
<proteinExistence type="predicted"/>
<dbReference type="PANTHER" id="PTHR43798">
    <property type="entry name" value="MONOACYLGLYCEROL LIPASE"/>
    <property type="match status" value="1"/>
</dbReference>
<evidence type="ECO:0000313" key="3">
    <source>
        <dbReference type="Proteomes" id="UP001500064"/>
    </source>
</evidence>
<accession>A0ABN2F515</accession>
<dbReference type="GO" id="GO:0016787">
    <property type="term" value="F:hydrolase activity"/>
    <property type="evidence" value="ECO:0007669"/>
    <property type="project" value="UniProtKB-KW"/>
</dbReference>
<sequence length="309" mass="32876">MSFTAPGGPHIVIEKERPMTDPKTHTIEVPGATLHYDVREPESGSGRPVLLMIGSPMDATGFTTLAGHFQDRTVVTYDPRGIGRSTRTDGLIESTPDLHADDLRLLIDALGAGPVDIFASSGGAVNGLALVARHPEQVRTLVAHEPPAAQELPDRERALAAIADIRATYDRDGFGAAMARFIGTSGWRGELPADLSELPAPDPAQLGMPAEDDGSRDDVLFAQNLITCTHHRHDFEALRSASTRIVVGVGVESEGEMACRSAVAVAGRLGTEPVTFPSNHGGFLGDEFGMRGDPDAFAVTLRRVLDESE</sequence>
<dbReference type="EMBL" id="BAAAMU010000018">
    <property type="protein sequence ID" value="GAA1631020.1"/>
    <property type="molecule type" value="Genomic_DNA"/>
</dbReference>
<reference evidence="2 3" key="1">
    <citation type="journal article" date="2019" name="Int. J. Syst. Evol. Microbiol.">
        <title>The Global Catalogue of Microorganisms (GCM) 10K type strain sequencing project: providing services to taxonomists for standard genome sequencing and annotation.</title>
        <authorList>
            <consortium name="The Broad Institute Genomics Platform"/>
            <consortium name="The Broad Institute Genome Sequencing Center for Infectious Disease"/>
            <person name="Wu L."/>
            <person name="Ma J."/>
        </authorList>
    </citation>
    <scope>NUCLEOTIDE SEQUENCE [LARGE SCALE GENOMIC DNA]</scope>
    <source>
        <strain evidence="2 3">JCM 13929</strain>
    </source>
</reference>
<keyword evidence="3" id="KW-1185">Reference proteome</keyword>
<dbReference type="Pfam" id="PF00561">
    <property type="entry name" value="Abhydrolase_1"/>
    <property type="match status" value="1"/>
</dbReference>
<organism evidence="2 3">
    <name type="scientific">Nonomuraea maheshkhaliensis</name>
    <dbReference type="NCBI Taxonomy" id="419590"/>
    <lineage>
        <taxon>Bacteria</taxon>
        <taxon>Bacillati</taxon>
        <taxon>Actinomycetota</taxon>
        <taxon>Actinomycetes</taxon>
        <taxon>Streptosporangiales</taxon>
        <taxon>Streptosporangiaceae</taxon>
        <taxon>Nonomuraea</taxon>
    </lineage>
</organism>
<dbReference type="InterPro" id="IPR000073">
    <property type="entry name" value="AB_hydrolase_1"/>
</dbReference>
<name>A0ABN2F515_9ACTN</name>
<comment type="caution">
    <text evidence="2">The sequence shown here is derived from an EMBL/GenBank/DDBJ whole genome shotgun (WGS) entry which is preliminary data.</text>
</comment>
<gene>
    <name evidence="2" type="ORF">GCM10009733_029790</name>
</gene>
<dbReference type="PANTHER" id="PTHR43798:SF33">
    <property type="entry name" value="HYDROLASE, PUTATIVE (AFU_ORTHOLOGUE AFUA_2G14860)-RELATED"/>
    <property type="match status" value="1"/>
</dbReference>
<feature type="domain" description="AB hydrolase-1" evidence="1">
    <location>
        <begin position="51"/>
        <end position="183"/>
    </location>
</feature>
<dbReference type="SUPFAM" id="SSF53474">
    <property type="entry name" value="alpha/beta-Hydrolases"/>
    <property type="match status" value="1"/>
</dbReference>
<evidence type="ECO:0000313" key="2">
    <source>
        <dbReference type="EMBL" id="GAA1631020.1"/>
    </source>
</evidence>
<dbReference type="InterPro" id="IPR029058">
    <property type="entry name" value="AB_hydrolase_fold"/>
</dbReference>
<evidence type="ECO:0000259" key="1">
    <source>
        <dbReference type="Pfam" id="PF00561"/>
    </source>
</evidence>
<dbReference type="Gene3D" id="3.40.50.1820">
    <property type="entry name" value="alpha/beta hydrolase"/>
    <property type="match status" value="1"/>
</dbReference>